<evidence type="ECO:0000313" key="4">
    <source>
        <dbReference type="Proteomes" id="UP000252357"/>
    </source>
</evidence>
<protein>
    <submittedName>
        <fullName evidence="3">Cupin domain-containing protein</fullName>
    </submittedName>
</protein>
<dbReference type="EMBL" id="QPGB01000001">
    <property type="protein sequence ID" value="RCS59499.1"/>
    <property type="molecule type" value="Genomic_DNA"/>
</dbReference>
<dbReference type="SUPFAM" id="SSF51182">
    <property type="entry name" value="RmlC-like cupins"/>
    <property type="match status" value="1"/>
</dbReference>
<dbReference type="PANTHER" id="PTHR35848:SF6">
    <property type="entry name" value="CUPIN TYPE-2 DOMAIN-CONTAINING PROTEIN"/>
    <property type="match status" value="1"/>
</dbReference>
<dbReference type="RefSeq" id="WP_114401649.1">
    <property type="nucleotide sequence ID" value="NZ_QPGB01000001.1"/>
</dbReference>
<gene>
    <name evidence="3" type="ORF">DU000_01860</name>
</gene>
<dbReference type="InterPro" id="IPR013096">
    <property type="entry name" value="Cupin_2"/>
</dbReference>
<dbReference type="GO" id="GO:0046872">
    <property type="term" value="F:metal ion binding"/>
    <property type="evidence" value="ECO:0007669"/>
    <property type="project" value="UniProtKB-KW"/>
</dbReference>
<sequence>MYRERIFNSLAYFQATATNQGEPIRSVISESPDAVVVAWHVLPGQKILPHVHPHGQDTWMVIRGQGEYTINTRGVSQPITAGDIVIANTNEVHGVFNNGQEPLQIISVVSPAEAGYALLS</sequence>
<reference evidence="3 4" key="1">
    <citation type="journal article" date="2018" name="Int. J. Syst. Evol. Microbiol.">
        <title>Parvibium lacunae gen. nov., sp. nov., a new member of the family Alcaligenaceae isolated from a freshwater pond.</title>
        <authorList>
            <person name="Chen W.M."/>
            <person name="Xie P.B."/>
            <person name="Hsu M.Y."/>
            <person name="Sheu S.Y."/>
        </authorList>
    </citation>
    <scope>NUCLEOTIDE SEQUENCE [LARGE SCALE GENOMIC DNA]</scope>
    <source>
        <strain evidence="3 4">KMB9</strain>
    </source>
</reference>
<proteinExistence type="predicted"/>
<accession>A0A368L8D7</accession>
<dbReference type="InterPro" id="IPR051610">
    <property type="entry name" value="GPI/OXD"/>
</dbReference>
<keyword evidence="1" id="KW-0479">Metal-binding</keyword>
<comment type="caution">
    <text evidence="3">The sequence shown here is derived from an EMBL/GenBank/DDBJ whole genome shotgun (WGS) entry which is preliminary data.</text>
</comment>
<dbReference type="InterPro" id="IPR011051">
    <property type="entry name" value="RmlC_Cupin_sf"/>
</dbReference>
<dbReference type="Pfam" id="PF07883">
    <property type="entry name" value="Cupin_2"/>
    <property type="match status" value="1"/>
</dbReference>
<name>A0A368L8D7_9BURK</name>
<evidence type="ECO:0000313" key="3">
    <source>
        <dbReference type="EMBL" id="RCS59499.1"/>
    </source>
</evidence>
<dbReference type="Proteomes" id="UP000252357">
    <property type="component" value="Unassembled WGS sequence"/>
</dbReference>
<dbReference type="InterPro" id="IPR014710">
    <property type="entry name" value="RmlC-like_jellyroll"/>
</dbReference>
<evidence type="ECO:0000259" key="2">
    <source>
        <dbReference type="Pfam" id="PF07883"/>
    </source>
</evidence>
<keyword evidence="4" id="KW-1185">Reference proteome</keyword>
<dbReference type="AlphaFoldDB" id="A0A368L8D7"/>
<feature type="domain" description="Cupin type-2" evidence="2">
    <location>
        <begin position="39"/>
        <end position="109"/>
    </location>
</feature>
<dbReference type="CDD" id="cd07008">
    <property type="entry name" value="cupin_yp_001338853-like"/>
    <property type="match status" value="1"/>
</dbReference>
<dbReference type="PANTHER" id="PTHR35848">
    <property type="entry name" value="OXALATE-BINDING PROTEIN"/>
    <property type="match status" value="1"/>
</dbReference>
<evidence type="ECO:0000256" key="1">
    <source>
        <dbReference type="ARBA" id="ARBA00022723"/>
    </source>
</evidence>
<dbReference type="OrthoDB" id="9797047at2"/>
<dbReference type="Gene3D" id="2.60.120.10">
    <property type="entry name" value="Jelly Rolls"/>
    <property type="match status" value="1"/>
</dbReference>
<organism evidence="3 4">
    <name type="scientific">Parvibium lacunae</name>
    <dbReference type="NCBI Taxonomy" id="1888893"/>
    <lineage>
        <taxon>Bacteria</taxon>
        <taxon>Pseudomonadati</taxon>
        <taxon>Pseudomonadota</taxon>
        <taxon>Betaproteobacteria</taxon>
        <taxon>Burkholderiales</taxon>
        <taxon>Alcaligenaceae</taxon>
        <taxon>Parvibium</taxon>
    </lineage>
</organism>